<feature type="transmembrane region" description="Helical" evidence="6">
    <location>
        <begin position="123"/>
        <end position="143"/>
    </location>
</feature>
<feature type="transmembrane region" description="Helical" evidence="6">
    <location>
        <begin position="235"/>
        <end position="255"/>
    </location>
</feature>
<reference evidence="9" key="1">
    <citation type="submission" date="2017-09" db="EMBL/GenBank/DDBJ databases">
        <authorList>
            <person name="Varghese N."/>
            <person name="Submissions S."/>
        </authorList>
    </citation>
    <scope>NUCLEOTIDE SEQUENCE [LARGE SCALE GENOMIC DNA]</scope>
    <source>
        <strain evidence="9">C7</strain>
    </source>
</reference>
<evidence type="ECO:0000256" key="6">
    <source>
        <dbReference type="SAM" id="Phobius"/>
    </source>
</evidence>
<evidence type="ECO:0000256" key="3">
    <source>
        <dbReference type="ARBA" id="ARBA00022692"/>
    </source>
</evidence>
<evidence type="ECO:0000313" key="8">
    <source>
        <dbReference type="EMBL" id="SOH92914.1"/>
    </source>
</evidence>
<comment type="subcellular location">
    <subcellularLocation>
        <location evidence="1">Membrane</location>
        <topology evidence="1">Multi-pass membrane protein</topology>
    </subcellularLocation>
</comment>
<feature type="transmembrane region" description="Helical" evidence="6">
    <location>
        <begin position="71"/>
        <end position="93"/>
    </location>
</feature>
<dbReference type="PANTHER" id="PTHR22911">
    <property type="entry name" value="ACYL-MALONYL CONDENSING ENZYME-RELATED"/>
    <property type="match status" value="1"/>
</dbReference>
<sequence>MQNKPRAAIMMVFAATCMGTASLLAKLLGTGENSLHAFQISAGRFGFALLALGIAAAILRPRIVAPNIPLHVLRVLFGWAGITCMFFAVARMPMADATAISYLNPMIAMLLAIPLLGERPGRWRWGSVAVSFLGAMLLIRPGASGIQPAALVALAAACFMGAEVIAIKRLTLLEKPFQILLINNSIGCILAISTAAFVWVTPTSAQWLIMAGVGLSVVSAQICFIQALRAADASFVMPLFYGTLIVVALWDLALFGIVPDVISLIGGGIIVSAACVLAWRESRAA</sequence>
<dbReference type="SUPFAM" id="SSF103481">
    <property type="entry name" value="Multidrug resistance efflux transporter EmrE"/>
    <property type="match status" value="2"/>
</dbReference>
<dbReference type="PANTHER" id="PTHR22911:SF6">
    <property type="entry name" value="SOLUTE CARRIER FAMILY 35 MEMBER G1"/>
    <property type="match status" value="1"/>
</dbReference>
<feature type="transmembrane region" description="Helical" evidence="6">
    <location>
        <begin position="207"/>
        <end position="228"/>
    </location>
</feature>
<dbReference type="InterPro" id="IPR037185">
    <property type="entry name" value="EmrE-like"/>
</dbReference>
<feature type="transmembrane region" description="Helical" evidence="6">
    <location>
        <begin position="261"/>
        <end position="279"/>
    </location>
</feature>
<evidence type="ECO:0000256" key="2">
    <source>
        <dbReference type="ARBA" id="ARBA00009853"/>
    </source>
</evidence>
<accession>A0A2C9CNL7</accession>
<dbReference type="RefSeq" id="WP_097928462.1">
    <property type="nucleotide sequence ID" value="NZ_OCTN01000001.1"/>
</dbReference>
<feature type="domain" description="EamA" evidence="7">
    <location>
        <begin position="7"/>
        <end position="139"/>
    </location>
</feature>
<feature type="transmembrane region" description="Helical" evidence="6">
    <location>
        <begin position="149"/>
        <end position="167"/>
    </location>
</feature>
<dbReference type="Proteomes" id="UP000220034">
    <property type="component" value="Unassembled WGS sequence"/>
</dbReference>
<feature type="transmembrane region" description="Helical" evidence="6">
    <location>
        <begin position="99"/>
        <end position="116"/>
    </location>
</feature>
<organism evidence="8 9">
    <name type="scientific">Pontivivens marinum</name>
    <dbReference type="NCBI Taxonomy" id="1690039"/>
    <lineage>
        <taxon>Bacteria</taxon>
        <taxon>Pseudomonadati</taxon>
        <taxon>Pseudomonadota</taxon>
        <taxon>Alphaproteobacteria</taxon>
        <taxon>Rhodobacterales</taxon>
        <taxon>Paracoccaceae</taxon>
        <taxon>Pontivivens</taxon>
    </lineage>
</organism>
<evidence type="ECO:0000256" key="5">
    <source>
        <dbReference type="ARBA" id="ARBA00023136"/>
    </source>
</evidence>
<feature type="transmembrane region" description="Helical" evidence="6">
    <location>
        <begin position="179"/>
        <end position="201"/>
    </location>
</feature>
<feature type="transmembrane region" description="Helical" evidence="6">
    <location>
        <begin position="7"/>
        <end position="25"/>
    </location>
</feature>
<protein>
    <submittedName>
        <fullName evidence="8">EamA-like transporter family protein</fullName>
    </submittedName>
</protein>
<comment type="similarity">
    <text evidence="2">Belongs to the drug/metabolite transporter (DMT) superfamily. 10 TMS drug/metabolite exporter (DME) (TC 2.A.7.3) family.</text>
</comment>
<keyword evidence="3 6" id="KW-0812">Transmembrane</keyword>
<evidence type="ECO:0000256" key="1">
    <source>
        <dbReference type="ARBA" id="ARBA00004141"/>
    </source>
</evidence>
<dbReference type="GO" id="GO:0016020">
    <property type="term" value="C:membrane"/>
    <property type="evidence" value="ECO:0007669"/>
    <property type="project" value="UniProtKB-SubCell"/>
</dbReference>
<keyword evidence="9" id="KW-1185">Reference proteome</keyword>
<feature type="domain" description="EamA" evidence="7">
    <location>
        <begin position="149"/>
        <end position="277"/>
    </location>
</feature>
<dbReference type="OrthoDB" id="9812899at2"/>
<dbReference type="AlphaFoldDB" id="A0A2C9CNL7"/>
<keyword evidence="4 6" id="KW-1133">Transmembrane helix</keyword>
<evidence type="ECO:0000256" key="4">
    <source>
        <dbReference type="ARBA" id="ARBA00022989"/>
    </source>
</evidence>
<proteinExistence type="inferred from homology"/>
<evidence type="ECO:0000313" key="9">
    <source>
        <dbReference type="Proteomes" id="UP000220034"/>
    </source>
</evidence>
<keyword evidence="5 6" id="KW-0472">Membrane</keyword>
<feature type="transmembrane region" description="Helical" evidence="6">
    <location>
        <begin position="37"/>
        <end position="59"/>
    </location>
</feature>
<gene>
    <name evidence="8" type="ORF">SAMN06273572_101765</name>
</gene>
<name>A0A2C9CNL7_9RHOB</name>
<dbReference type="Pfam" id="PF00892">
    <property type="entry name" value="EamA"/>
    <property type="match status" value="2"/>
</dbReference>
<dbReference type="EMBL" id="OCTN01000001">
    <property type="protein sequence ID" value="SOH92914.1"/>
    <property type="molecule type" value="Genomic_DNA"/>
</dbReference>
<dbReference type="InterPro" id="IPR000620">
    <property type="entry name" value="EamA_dom"/>
</dbReference>
<evidence type="ECO:0000259" key="7">
    <source>
        <dbReference type="Pfam" id="PF00892"/>
    </source>
</evidence>